<organism evidence="4 5">
    <name type="scientific">Simiduia agarivorans (strain DSM 21679 / JCM 13881 / BCRC 17597 / SA1)</name>
    <dbReference type="NCBI Taxonomy" id="1117647"/>
    <lineage>
        <taxon>Bacteria</taxon>
        <taxon>Pseudomonadati</taxon>
        <taxon>Pseudomonadota</taxon>
        <taxon>Gammaproteobacteria</taxon>
        <taxon>Cellvibrionales</taxon>
        <taxon>Cellvibrionaceae</taxon>
        <taxon>Simiduia</taxon>
    </lineage>
</organism>
<feature type="compositionally biased region" description="Basic and acidic residues" evidence="1">
    <location>
        <begin position="40"/>
        <end position="51"/>
    </location>
</feature>
<name>K4KLU5_SIMAS</name>
<feature type="signal peptide" evidence="2">
    <location>
        <begin position="1"/>
        <end position="20"/>
    </location>
</feature>
<dbReference type="RefSeq" id="WP_015048164.1">
    <property type="nucleotide sequence ID" value="NC_018868.3"/>
</dbReference>
<dbReference type="InterPro" id="IPR025392">
    <property type="entry name" value="DUF4124"/>
</dbReference>
<feature type="chain" id="PRO_5003880778" description="DUF4124 domain-containing protein" evidence="2">
    <location>
        <begin position="21"/>
        <end position="176"/>
    </location>
</feature>
<feature type="region of interest" description="Disordered" evidence="1">
    <location>
        <begin position="40"/>
        <end position="72"/>
    </location>
</feature>
<dbReference type="AlphaFoldDB" id="K4KLU5"/>
<dbReference type="OrthoDB" id="7062774at2"/>
<evidence type="ECO:0000313" key="4">
    <source>
        <dbReference type="EMBL" id="AFV00012.1"/>
    </source>
</evidence>
<reference evidence="4 5" key="1">
    <citation type="journal article" date="2013" name="Genome Announc.">
        <title>Complete genome sequence of Simiduia agarivorans SA1(T), a marine bacterium able to degrade a variety of polysaccharides.</title>
        <authorList>
            <person name="Lin S.Y."/>
            <person name="Shieh W.Y."/>
            <person name="Chen J.S."/>
            <person name="Tang S.L."/>
        </authorList>
    </citation>
    <scope>NUCLEOTIDE SEQUENCE [LARGE SCALE GENOMIC DNA]</scope>
    <source>
        <strain evidence="5">DSM 21679 / JCM 13881 / BCRC 17597 / SA1</strain>
    </source>
</reference>
<dbReference type="STRING" id="1117647.M5M_14375"/>
<dbReference type="eggNOG" id="ENOG5032YZ5">
    <property type="taxonomic scope" value="Bacteria"/>
</dbReference>
<sequence length="176" mass="19357">MKHPFTAACLALLIALPASAQVYKTTDENGRVIYTDRPTERAEEVELRETNRAPAFDTPQRADNPTDNQAELPPYRVRITGPQPGTTLTPGERDLVVNFEANRPLTPGLRFQLLSNGSPLGRSTTGNSITVPEIERGEHRLTVIIYDQNDRILAESGAMSIYVHRTVAPKPSPRGG</sequence>
<keyword evidence="2" id="KW-0732">Signal</keyword>
<dbReference type="KEGG" id="saga:M5M_14375"/>
<proteinExistence type="predicted"/>
<keyword evidence="5" id="KW-1185">Reference proteome</keyword>
<dbReference type="Pfam" id="PF13511">
    <property type="entry name" value="DUF4124"/>
    <property type="match status" value="1"/>
</dbReference>
<protein>
    <recommendedName>
        <fullName evidence="3">DUF4124 domain-containing protein</fullName>
    </recommendedName>
</protein>
<dbReference type="Proteomes" id="UP000000466">
    <property type="component" value="Chromosome"/>
</dbReference>
<evidence type="ECO:0000256" key="1">
    <source>
        <dbReference type="SAM" id="MobiDB-lite"/>
    </source>
</evidence>
<accession>K4KLU5</accession>
<evidence type="ECO:0000313" key="5">
    <source>
        <dbReference type="Proteomes" id="UP000000466"/>
    </source>
</evidence>
<dbReference type="HOGENOM" id="CLU_110739_0_0_6"/>
<evidence type="ECO:0000256" key="2">
    <source>
        <dbReference type="SAM" id="SignalP"/>
    </source>
</evidence>
<feature type="domain" description="DUF4124" evidence="3">
    <location>
        <begin position="9"/>
        <end position="62"/>
    </location>
</feature>
<gene>
    <name evidence="4" type="ordered locus">M5M_14375</name>
</gene>
<dbReference type="EMBL" id="CP003746">
    <property type="protein sequence ID" value="AFV00012.1"/>
    <property type="molecule type" value="Genomic_DNA"/>
</dbReference>
<evidence type="ECO:0000259" key="3">
    <source>
        <dbReference type="Pfam" id="PF13511"/>
    </source>
</evidence>